<dbReference type="EMBL" id="CP002343">
    <property type="protein sequence ID" value="ADU47897.1"/>
    <property type="molecule type" value="Genomic_DNA"/>
</dbReference>
<dbReference type="AlphaFoldDB" id="E6S702"/>
<evidence type="ECO:0000313" key="3">
    <source>
        <dbReference type="Proteomes" id="UP000008914"/>
    </source>
</evidence>
<evidence type="ECO:0000256" key="1">
    <source>
        <dbReference type="SAM" id="Phobius"/>
    </source>
</evidence>
<name>E6S702_INTC7</name>
<keyword evidence="1" id="KW-0472">Membrane</keyword>
<feature type="transmembrane region" description="Helical" evidence="1">
    <location>
        <begin position="21"/>
        <end position="40"/>
    </location>
</feature>
<dbReference type="STRING" id="710696.Intca_1381"/>
<reference evidence="2 3" key="1">
    <citation type="journal article" date="2010" name="Stand. Genomic Sci.">
        <title>Complete genome sequence of Intrasporangium calvum type strain (7 KIP).</title>
        <authorList>
            <person name="Del Rio T.G."/>
            <person name="Chertkov O."/>
            <person name="Yasawong M."/>
            <person name="Lucas S."/>
            <person name="Deshpande S."/>
            <person name="Cheng J.F."/>
            <person name="Detter C."/>
            <person name="Tapia R."/>
            <person name="Han C."/>
            <person name="Goodwin L."/>
            <person name="Pitluck S."/>
            <person name="Liolios K."/>
            <person name="Ivanova N."/>
            <person name="Mavromatis K."/>
            <person name="Pati A."/>
            <person name="Chen A."/>
            <person name="Palaniappan K."/>
            <person name="Land M."/>
            <person name="Hauser L."/>
            <person name="Chang Y.J."/>
            <person name="Jeffries C.D."/>
            <person name="Rohde M."/>
            <person name="Pukall R."/>
            <person name="Sikorski J."/>
            <person name="Goker M."/>
            <person name="Woyke T."/>
            <person name="Bristow J."/>
            <person name="Eisen J.A."/>
            <person name="Markowitz V."/>
            <person name="Hugenholtz P."/>
            <person name="Kyrpides N.C."/>
            <person name="Klenk H.P."/>
            <person name="Lapidus A."/>
        </authorList>
    </citation>
    <scope>NUCLEOTIDE SEQUENCE [LARGE SCALE GENOMIC DNA]</scope>
    <source>
        <strain evidence="3">ATCC 23552 / DSM 43043 / JCM 3097 / NBRC 12989 / 7 KIP</strain>
    </source>
</reference>
<dbReference type="HOGENOM" id="CLU_1494330_0_0_11"/>
<sequence length="180" mass="20245">MTESRPSGIRPVLSALRPWRRRLLGITAAWGLVALFTALIGLRPDVPRLAVALVASAAVVWYAVDHFASQQLVVWPLTDSELGSGNPGSDYQVTNLAARLEGAAARPEGRPELVHHLHTRLSEIIRERLHAKHGIVVEEEPRWAEGVMPPDLWEFLVTLPPPDLYRPDRLDQILRRIEQW</sequence>
<keyword evidence="1" id="KW-1133">Transmembrane helix</keyword>
<dbReference type="KEGG" id="ica:Intca_1381"/>
<dbReference type="RefSeq" id="WP_013492213.1">
    <property type="nucleotide sequence ID" value="NC_014830.1"/>
</dbReference>
<accession>E6S702</accession>
<keyword evidence="1" id="KW-0812">Transmembrane</keyword>
<dbReference type="eggNOG" id="ENOG5031JEN">
    <property type="taxonomic scope" value="Bacteria"/>
</dbReference>
<keyword evidence="3" id="KW-1185">Reference proteome</keyword>
<dbReference type="Proteomes" id="UP000008914">
    <property type="component" value="Chromosome"/>
</dbReference>
<gene>
    <name evidence="2" type="ordered locus">Intca_1381</name>
</gene>
<organism evidence="2 3">
    <name type="scientific">Intrasporangium calvum (strain ATCC 23552 / DSM 43043 / JCM 3097 / NBRC 12989 / NCIMB 10167 / NRRL B-3866 / 7 KIP)</name>
    <dbReference type="NCBI Taxonomy" id="710696"/>
    <lineage>
        <taxon>Bacteria</taxon>
        <taxon>Bacillati</taxon>
        <taxon>Actinomycetota</taxon>
        <taxon>Actinomycetes</taxon>
        <taxon>Micrococcales</taxon>
        <taxon>Intrasporangiaceae</taxon>
        <taxon>Intrasporangium</taxon>
    </lineage>
</organism>
<dbReference type="OrthoDB" id="4866975at2"/>
<feature type="transmembrane region" description="Helical" evidence="1">
    <location>
        <begin position="46"/>
        <end position="64"/>
    </location>
</feature>
<protein>
    <submittedName>
        <fullName evidence="2">Uncharacterized protein</fullName>
    </submittedName>
</protein>
<evidence type="ECO:0000313" key="2">
    <source>
        <dbReference type="EMBL" id="ADU47897.1"/>
    </source>
</evidence>
<proteinExistence type="predicted"/>